<dbReference type="EMBL" id="BGPR01072945">
    <property type="protein sequence ID" value="GBO45708.1"/>
    <property type="molecule type" value="Genomic_DNA"/>
</dbReference>
<dbReference type="GO" id="GO:0005576">
    <property type="term" value="C:extracellular region"/>
    <property type="evidence" value="ECO:0007669"/>
    <property type="project" value="InterPro"/>
</dbReference>
<feature type="signal peptide" evidence="1">
    <location>
        <begin position="1"/>
        <end position="19"/>
    </location>
</feature>
<evidence type="ECO:0000313" key="2">
    <source>
        <dbReference type="EMBL" id="GBO45708.1"/>
    </source>
</evidence>
<dbReference type="InterPro" id="IPR036595">
    <property type="entry name" value="A-macroglobulin_rcpt-bd_sf"/>
</dbReference>
<organism evidence="2 3">
    <name type="scientific">Araneus ventricosus</name>
    <name type="common">Orbweaver spider</name>
    <name type="synonym">Epeira ventricosa</name>
    <dbReference type="NCBI Taxonomy" id="182803"/>
    <lineage>
        <taxon>Eukaryota</taxon>
        <taxon>Metazoa</taxon>
        <taxon>Ecdysozoa</taxon>
        <taxon>Arthropoda</taxon>
        <taxon>Chelicerata</taxon>
        <taxon>Arachnida</taxon>
        <taxon>Araneae</taxon>
        <taxon>Araneomorphae</taxon>
        <taxon>Entelegynae</taxon>
        <taxon>Araneoidea</taxon>
        <taxon>Araneidae</taxon>
        <taxon>Araneus</taxon>
    </lineage>
</organism>
<comment type="caution">
    <text evidence="2">The sequence shown here is derived from an EMBL/GenBank/DDBJ whole genome shotgun (WGS) entry which is preliminary data.</text>
</comment>
<protein>
    <submittedName>
        <fullName evidence="2">Uncharacterized protein</fullName>
    </submittedName>
</protein>
<reference evidence="2 3" key="1">
    <citation type="journal article" date="2019" name="Sci. Rep.">
        <title>Orb-weaving spider Araneus ventricosus genome elucidates the spidroin gene catalogue.</title>
        <authorList>
            <person name="Kono N."/>
            <person name="Nakamura H."/>
            <person name="Ohtoshi R."/>
            <person name="Moran D.A.P."/>
            <person name="Shinohara A."/>
            <person name="Yoshida Y."/>
            <person name="Fujiwara M."/>
            <person name="Mori M."/>
            <person name="Tomita M."/>
            <person name="Arakawa K."/>
        </authorList>
    </citation>
    <scope>NUCLEOTIDE SEQUENCE [LARGE SCALE GENOMIC DNA]</scope>
</reference>
<proteinExistence type="predicted"/>
<keyword evidence="3" id="KW-1185">Reference proteome</keyword>
<dbReference type="Proteomes" id="UP000499080">
    <property type="component" value="Unassembled WGS sequence"/>
</dbReference>
<name>A0A4Y2X921_ARAVE</name>
<dbReference type="AlphaFoldDB" id="A0A4Y2X921"/>
<evidence type="ECO:0000313" key="3">
    <source>
        <dbReference type="Proteomes" id="UP000499080"/>
    </source>
</evidence>
<gene>
    <name evidence="2" type="ORF">AVEN_237027_1</name>
</gene>
<dbReference type="Gene3D" id="2.60.40.690">
    <property type="entry name" value="Alpha-macroglobulin, receptor-binding domain"/>
    <property type="match status" value="1"/>
</dbReference>
<evidence type="ECO:0000256" key="1">
    <source>
        <dbReference type="SAM" id="SignalP"/>
    </source>
</evidence>
<feature type="chain" id="PRO_5021434903" evidence="1">
    <location>
        <begin position="20"/>
        <end position="111"/>
    </location>
</feature>
<keyword evidence="1" id="KW-0732">Signal</keyword>
<accession>A0A4Y2X921</accession>
<dbReference type="SUPFAM" id="SSF49410">
    <property type="entry name" value="Alpha-macroglobulin receptor domain"/>
    <property type="match status" value="1"/>
</dbReference>
<sequence length="111" mass="12205">MPLLPILALMAIPTGISYAKELMYLHGGKIQQMSVQKMLLTSLRYNTPTPPEQNQFSIEVTGECASSDCKQRKITTAVSYLPEGKKSGMSVVQIKMITGLVPDKDSLDMVE</sequence>
<dbReference type="OrthoDB" id="9998011at2759"/>